<proteinExistence type="predicted"/>
<dbReference type="GO" id="GO:0008967">
    <property type="term" value="F:phosphoglycolate phosphatase activity"/>
    <property type="evidence" value="ECO:0007669"/>
    <property type="project" value="TreeGrafter"/>
</dbReference>
<dbReference type="PANTHER" id="PTHR43434:SF1">
    <property type="entry name" value="PHOSPHOGLYCOLATE PHOSPHATASE"/>
    <property type="match status" value="1"/>
</dbReference>
<keyword evidence="2" id="KW-0378">Hydrolase</keyword>
<feature type="compositionally biased region" description="Polar residues" evidence="1">
    <location>
        <begin position="1"/>
        <end position="13"/>
    </location>
</feature>
<dbReference type="PANTHER" id="PTHR43434">
    <property type="entry name" value="PHOSPHOGLYCOLATE PHOSPHATASE"/>
    <property type="match status" value="1"/>
</dbReference>
<organism evidence="2 3">
    <name type="scientific">Streptomyces montanisoli</name>
    <dbReference type="NCBI Taxonomy" id="2798581"/>
    <lineage>
        <taxon>Bacteria</taxon>
        <taxon>Bacillati</taxon>
        <taxon>Actinomycetota</taxon>
        <taxon>Actinomycetes</taxon>
        <taxon>Kitasatosporales</taxon>
        <taxon>Streptomycetaceae</taxon>
        <taxon>Streptomyces</taxon>
    </lineage>
</organism>
<dbReference type="Gene3D" id="3.40.50.1000">
    <property type="entry name" value="HAD superfamily/HAD-like"/>
    <property type="match status" value="1"/>
</dbReference>
<dbReference type="GO" id="GO:0005829">
    <property type="term" value="C:cytosol"/>
    <property type="evidence" value="ECO:0007669"/>
    <property type="project" value="TreeGrafter"/>
</dbReference>
<evidence type="ECO:0000256" key="1">
    <source>
        <dbReference type="SAM" id="MobiDB-lite"/>
    </source>
</evidence>
<name>A0A940RXY3_9ACTN</name>
<reference evidence="2" key="1">
    <citation type="submission" date="2021-03" db="EMBL/GenBank/DDBJ databases">
        <title>Whole genome sequence of Streptomyces bomunensis MMS17-BM035.</title>
        <authorList>
            <person name="Lee J.H."/>
        </authorList>
    </citation>
    <scope>NUCLEOTIDE SEQUENCE</scope>
    <source>
        <strain evidence="2">MMS17-BM035</strain>
    </source>
</reference>
<dbReference type="EMBL" id="JAGIQL010000223">
    <property type="protein sequence ID" value="MBP0461722.1"/>
    <property type="molecule type" value="Genomic_DNA"/>
</dbReference>
<sequence length="195" mass="21168">MLVLRNTVSSTTRRVAGPAGRNRKRERLQAPAEDLGECRRPLRHPQFPRRPVLLGDFPPQSRGSRPELPEHFRLGVTTRQTVVTGNVRAVAELKLDIFGLATHIDWNVGAYGEDADLRPALVDLALTRSAIAAADTVLVGDTPADIEGGHANGVRVIAVATGRSSAVELREAGADVVLDDLTDTDLLRRLVFDRS</sequence>
<dbReference type="InterPro" id="IPR023214">
    <property type="entry name" value="HAD_sf"/>
</dbReference>
<dbReference type="Proteomes" id="UP000670475">
    <property type="component" value="Unassembled WGS sequence"/>
</dbReference>
<dbReference type="InterPro" id="IPR036412">
    <property type="entry name" value="HAD-like_sf"/>
</dbReference>
<comment type="caution">
    <text evidence="2">The sequence shown here is derived from an EMBL/GenBank/DDBJ whole genome shotgun (WGS) entry which is preliminary data.</text>
</comment>
<protein>
    <submittedName>
        <fullName evidence="2">HAD hydrolase-like protein</fullName>
    </submittedName>
</protein>
<dbReference type="AlphaFoldDB" id="A0A940RXY3"/>
<dbReference type="GO" id="GO:0006281">
    <property type="term" value="P:DNA repair"/>
    <property type="evidence" value="ECO:0007669"/>
    <property type="project" value="TreeGrafter"/>
</dbReference>
<keyword evidence="3" id="KW-1185">Reference proteome</keyword>
<evidence type="ECO:0000313" key="2">
    <source>
        <dbReference type="EMBL" id="MBP0461722.1"/>
    </source>
</evidence>
<gene>
    <name evidence="2" type="ORF">JFN87_30330</name>
</gene>
<dbReference type="SUPFAM" id="SSF56784">
    <property type="entry name" value="HAD-like"/>
    <property type="match status" value="1"/>
</dbReference>
<evidence type="ECO:0000313" key="3">
    <source>
        <dbReference type="Proteomes" id="UP000670475"/>
    </source>
</evidence>
<feature type="region of interest" description="Disordered" evidence="1">
    <location>
        <begin position="1"/>
        <end position="68"/>
    </location>
</feature>
<dbReference type="Pfam" id="PF13242">
    <property type="entry name" value="Hydrolase_like"/>
    <property type="match status" value="1"/>
</dbReference>
<dbReference type="InterPro" id="IPR050155">
    <property type="entry name" value="HAD-like_hydrolase_sf"/>
</dbReference>
<accession>A0A940RXY3</accession>